<feature type="transmembrane region" description="Helical" evidence="1">
    <location>
        <begin position="54"/>
        <end position="74"/>
    </location>
</feature>
<dbReference type="Proteomes" id="UP001058974">
    <property type="component" value="Chromosome 5"/>
</dbReference>
<feature type="domain" description="DUF7745" evidence="2">
    <location>
        <begin position="74"/>
        <end position="139"/>
    </location>
</feature>
<keyword evidence="1" id="KW-0812">Transmembrane</keyword>
<reference evidence="3 4" key="1">
    <citation type="journal article" date="2022" name="Nat. Genet.">
        <title>Improved pea reference genome and pan-genome highlight genomic features and evolutionary characteristics.</title>
        <authorList>
            <person name="Yang T."/>
            <person name="Liu R."/>
            <person name="Luo Y."/>
            <person name="Hu S."/>
            <person name="Wang D."/>
            <person name="Wang C."/>
            <person name="Pandey M.K."/>
            <person name="Ge S."/>
            <person name="Xu Q."/>
            <person name="Li N."/>
            <person name="Li G."/>
            <person name="Huang Y."/>
            <person name="Saxena R.K."/>
            <person name="Ji Y."/>
            <person name="Li M."/>
            <person name="Yan X."/>
            <person name="He Y."/>
            <person name="Liu Y."/>
            <person name="Wang X."/>
            <person name="Xiang C."/>
            <person name="Varshney R.K."/>
            <person name="Ding H."/>
            <person name="Gao S."/>
            <person name="Zong X."/>
        </authorList>
    </citation>
    <scope>NUCLEOTIDE SEQUENCE [LARGE SCALE GENOMIC DNA]</scope>
    <source>
        <strain evidence="3 4">cv. Zhongwan 6</strain>
    </source>
</reference>
<dbReference type="Gramene" id="Psat05G0138300-T1">
    <property type="protein sequence ID" value="KAI5404213.1"/>
    <property type="gene ID" value="KIW84_051383"/>
</dbReference>
<dbReference type="EMBL" id="JAMSHJ010000005">
    <property type="protein sequence ID" value="KAI5404213.1"/>
    <property type="molecule type" value="Genomic_DNA"/>
</dbReference>
<keyword evidence="1" id="KW-0472">Membrane</keyword>
<dbReference type="InterPro" id="IPR056647">
    <property type="entry name" value="DUF7745"/>
</dbReference>
<evidence type="ECO:0000313" key="3">
    <source>
        <dbReference type="EMBL" id="KAI5404213.1"/>
    </source>
</evidence>
<keyword evidence="1" id="KW-1133">Transmembrane helix</keyword>
<keyword evidence="4" id="KW-1185">Reference proteome</keyword>
<sequence>MGMGQKIKPKYLAMTLGISPEDLLSHYKEDRDAQGLRRGYLEEVSRRMAEAERWGSYIDVVALIMFGIILFPNLGHPIWEWPKEAEIEEFILHGGEASYIELLRKVTWACEKVHVKDNKPKSKDTSSEESYTPWIKERVRLVKLHFIIDPAYVPDMPNLITVSTKEVDRLKSNIARLEQYKESLEHNIYDATYEKTQISYDLEQKDKQLLENMEELWTERSKRKRLWEVYSVSELTLKISMVS</sequence>
<feature type="domain" description="DUF7745" evidence="2">
    <location>
        <begin position="2"/>
        <end position="73"/>
    </location>
</feature>
<protein>
    <recommendedName>
        <fullName evidence="2">DUF7745 domain-containing protein</fullName>
    </recommendedName>
</protein>
<dbReference type="Pfam" id="PF24924">
    <property type="entry name" value="DUF7745"/>
    <property type="match status" value="2"/>
</dbReference>
<accession>A0A9D5ADM0</accession>
<evidence type="ECO:0000256" key="1">
    <source>
        <dbReference type="SAM" id="Phobius"/>
    </source>
</evidence>
<name>A0A9D5ADM0_PEA</name>
<gene>
    <name evidence="3" type="ORF">KIW84_051383</name>
</gene>
<proteinExistence type="predicted"/>
<evidence type="ECO:0000313" key="4">
    <source>
        <dbReference type="Proteomes" id="UP001058974"/>
    </source>
</evidence>
<comment type="caution">
    <text evidence="3">The sequence shown here is derived from an EMBL/GenBank/DDBJ whole genome shotgun (WGS) entry which is preliminary data.</text>
</comment>
<evidence type="ECO:0000259" key="2">
    <source>
        <dbReference type="Pfam" id="PF24924"/>
    </source>
</evidence>
<organism evidence="3 4">
    <name type="scientific">Pisum sativum</name>
    <name type="common">Garden pea</name>
    <name type="synonym">Lathyrus oleraceus</name>
    <dbReference type="NCBI Taxonomy" id="3888"/>
    <lineage>
        <taxon>Eukaryota</taxon>
        <taxon>Viridiplantae</taxon>
        <taxon>Streptophyta</taxon>
        <taxon>Embryophyta</taxon>
        <taxon>Tracheophyta</taxon>
        <taxon>Spermatophyta</taxon>
        <taxon>Magnoliopsida</taxon>
        <taxon>eudicotyledons</taxon>
        <taxon>Gunneridae</taxon>
        <taxon>Pentapetalae</taxon>
        <taxon>rosids</taxon>
        <taxon>fabids</taxon>
        <taxon>Fabales</taxon>
        <taxon>Fabaceae</taxon>
        <taxon>Papilionoideae</taxon>
        <taxon>50 kb inversion clade</taxon>
        <taxon>NPAAA clade</taxon>
        <taxon>Hologalegina</taxon>
        <taxon>IRL clade</taxon>
        <taxon>Fabeae</taxon>
        <taxon>Lathyrus</taxon>
    </lineage>
</organism>
<dbReference type="AlphaFoldDB" id="A0A9D5ADM0"/>